<proteinExistence type="predicted"/>
<evidence type="ECO:0000313" key="1">
    <source>
        <dbReference type="EMBL" id="QOV87644.1"/>
    </source>
</evidence>
<dbReference type="Proteomes" id="UP000593765">
    <property type="component" value="Chromosome"/>
</dbReference>
<gene>
    <name evidence="1" type="ORF">IPV69_15260</name>
</gene>
<keyword evidence="2" id="KW-1185">Reference proteome</keyword>
<protein>
    <submittedName>
        <fullName evidence="1">Uncharacterized protein</fullName>
    </submittedName>
</protein>
<accession>A0A7M2WQX5</accession>
<organism evidence="1 2">
    <name type="scientific">Humisphaera borealis</name>
    <dbReference type="NCBI Taxonomy" id="2807512"/>
    <lineage>
        <taxon>Bacteria</taxon>
        <taxon>Pseudomonadati</taxon>
        <taxon>Planctomycetota</taxon>
        <taxon>Phycisphaerae</taxon>
        <taxon>Tepidisphaerales</taxon>
        <taxon>Tepidisphaeraceae</taxon>
        <taxon>Humisphaera</taxon>
    </lineage>
</organism>
<dbReference type="RefSeq" id="WP_206290553.1">
    <property type="nucleotide sequence ID" value="NZ_CP063458.1"/>
</dbReference>
<sequence length="92" mass="10347">MHLDRPAFAVCVVTGVDEPTLDELRRCDADHAAEVVATYGERERYLRLRFALVEFRLEDVRRQNLGAVREWLKELDGGDVSGGVTADTGQDQ</sequence>
<dbReference type="AlphaFoldDB" id="A0A7M2WQX5"/>
<name>A0A7M2WQX5_9BACT</name>
<dbReference type="KEGG" id="hbs:IPV69_15260"/>
<reference evidence="1 2" key="1">
    <citation type="submission" date="2020-10" db="EMBL/GenBank/DDBJ databases">
        <title>Wide distribution of Phycisphaera-like planctomycetes from WD2101 soil group in peatlands and genome analysis of the first cultivated representative.</title>
        <authorList>
            <person name="Dedysh S.N."/>
            <person name="Beletsky A.V."/>
            <person name="Ivanova A."/>
            <person name="Kulichevskaya I.S."/>
            <person name="Suzina N.E."/>
            <person name="Philippov D.A."/>
            <person name="Rakitin A.L."/>
            <person name="Mardanov A.V."/>
            <person name="Ravin N.V."/>
        </authorList>
    </citation>
    <scope>NUCLEOTIDE SEQUENCE [LARGE SCALE GENOMIC DNA]</scope>
    <source>
        <strain evidence="1 2">M1803</strain>
    </source>
</reference>
<evidence type="ECO:0000313" key="2">
    <source>
        <dbReference type="Proteomes" id="UP000593765"/>
    </source>
</evidence>
<dbReference type="EMBL" id="CP063458">
    <property type="protein sequence ID" value="QOV87644.1"/>
    <property type="molecule type" value="Genomic_DNA"/>
</dbReference>